<evidence type="ECO:0000256" key="7">
    <source>
        <dbReference type="PIRSR" id="PIRSR615500-1"/>
    </source>
</evidence>
<dbReference type="Pfam" id="PF00082">
    <property type="entry name" value="Peptidase_S8"/>
    <property type="match status" value="1"/>
</dbReference>
<dbReference type="PROSITE" id="PS00137">
    <property type="entry name" value="SUBTILASE_HIS"/>
    <property type="match status" value="1"/>
</dbReference>
<dbReference type="InterPro" id="IPR036852">
    <property type="entry name" value="Peptidase_S8/S53_dom_sf"/>
</dbReference>
<keyword evidence="10" id="KW-0472">Membrane</keyword>
<accession>A0A7S3YRY0</accession>
<dbReference type="PANTHER" id="PTHR43399:SF4">
    <property type="entry name" value="CELL WALL-ASSOCIATED PROTEASE"/>
    <property type="match status" value="1"/>
</dbReference>
<evidence type="ECO:0000256" key="10">
    <source>
        <dbReference type="SAM" id="Phobius"/>
    </source>
</evidence>
<dbReference type="EMBL" id="HBIV01016034">
    <property type="protein sequence ID" value="CAE0660092.1"/>
    <property type="molecule type" value="Transcribed_RNA"/>
</dbReference>
<evidence type="ECO:0000256" key="5">
    <source>
        <dbReference type="ARBA" id="ARBA00023529"/>
    </source>
</evidence>
<feature type="region of interest" description="Disordered" evidence="9">
    <location>
        <begin position="504"/>
        <end position="523"/>
    </location>
</feature>
<name>A0A7S3YRY0_9EUKA</name>
<dbReference type="CDD" id="cd04842">
    <property type="entry name" value="Peptidases_S8_Kp43_protease"/>
    <property type="match status" value="1"/>
</dbReference>
<evidence type="ECO:0000256" key="11">
    <source>
        <dbReference type="SAM" id="SignalP"/>
    </source>
</evidence>
<dbReference type="PANTHER" id="PTHR43399">
    <property type="entry name" value="SUBTILISIN-RELATED"/>
    <property type="match status" value="1"/>
</dbReference>
<comment type="similarity">
    <text evidence="1 8">Belongs to the peptidase S8 family.</text>
</comment>
<evidence type="ECO:0000256" key="3">
    <source>
        <dbReference type="ARBA" id="ARBA00022801"/>
    </source>
</evidence>
<keyword evidence="10" id="KW-1133">Transmembrane helix</keyword>
<reference evidence="13" key="1">
    <citation type="submission" date="2021-01" db="EMBL/GenBank/DDBJ databases">
        <authorList>
            <person name="Corre E."/>
            <person name="Pelletier E."/>
            <person name="Niang G."/>
            <person name="Scheremetjew M."/>
            <person name="Finn R."/>
            <person name="Kale V."/>
            <person name="Holt S."/>
            <person name="Cochrane G."/>
            <person name="Meng A."/>
            <person name="Brown T."/>
            <person name="Cohen L."/>
        </authorList>
    </citation>
    <scope>NUCLEOTIDE SEQUENCE</scope>
    <source>
        <strain evidence="13">CCCM811</strain>
    </source>
</reference>
<dbReference type="PRINTS" id="PR00723">
    <property type="entry name" value="SUBTILISIN"/>
</dbReference>
<evidence type="ECO:0000256" key="6">
    <source>
        <dbReference type="ARBA" id="ARBA00023619"/>
    </source>
</evidence>
<dbReference type="InterPro" id="IPR022398">
    <property type="entry name" value="Peptidase_S8_His-AS"/>
</dbReference>
<protein>
    <recommendedName>
        <fullName evidence="6">subtilisin</fullName>
        <ecNumber evidence="6">3.4.21.62</ecNumber>
    </recommendedName>
</protein>
<evidence type="ECO:0000256" key="1">
    <source>
        <dbReference type="ARBA" id="ARBA00011073"/>
    </source>
</evidence>
<organism evidence="13">
    <name type="scientific">Lotharella globosa</name>
    <dbReference type="NCBI Taxonomy" id="91324"/>
    <lineage>
        <taxon>Eukaryota</taxon>
        <taxon>Sar</taxon>
        <taxon>Rhizaria</taxon>
        <taxon>Cercozoa</taxon>
        <taxon>Chlorarachniophyceae</taxon>
        <taxon>Lotharella</taxon>
    </lineage>
</organism>
<keyword evidence="10" id="KW-0812">Transmembrane</keyword>
<dbReference type="EC" id="3.4.21.62" evidence="6"/>
<feature type="active site" description="Charge relay system" evidence="7 8">
    <location>
        <position position="377"/>
    </location>
</feature>
<keyword evidence="4 8" id="KW-0720">Serine protease</keyword>
<dbReference type="GO" id="GO:0006508">
    <property type="term" value="P:proteolysis"/>
    <property type="evidence" value="ECO:0007669"/>
    <property type="project" value="UniProtKB-KW"/>
</dbReference>
<dbReference type="InterPro" id="IPR015500">
    <property type="entry name" value="Peptidase_S8_subtilisin-rel"/>
</dbReference>
<evidence type="ECO:0000256" key="8">
    <source>
        <dbReference type="PROSITE-ProRule" id="PRU01240"/>
    </source>
</evidence>
<dbReference type="InterPro" id="IPR023828">
    <property type="entry name" value="Peptidase_S8_Ser-AS"/>
</dbReference>
<feature type="active site" description="Charge relay system" evidence="7 8">
    <location>
        <position position="560"/>
    </location>
</feature>
<proteinExistence type="inferred from homology"/>
<dbReference type="SUPFAM" id="SSF52743">
    <property type="entry name" value="Subtilisin-like"/>
    <property type="match status" value="1"/>
</dbReference>
<comment type="catalytic activity">
    <reaction evidence="5">
        <text>Hydrolysis of proteins with broad specificity for peptide bonds, and a preference for a large uncharged residue in P1. Hydrolyzes peptide amides.</text>
        <dbReference type="EC" id="3.4.21.62"/>
    </reaction>
</comment>
<evidence type="ECO:0000313" key="13">
    <source>
        <dbReference type="EMBL" id="CAE0660092.1"/>
    </source>
</evidence>
<keyword evidence="11" id="KW-0732">Signal</keyword>
<evidence type="ECO:0000259" key="12">
    <source>
        <dbReference type="Pfam" id="PF00082"/>
    </source>
</evidence>
<feature type="domain" description="Peptidase S8/S53" evidence="12">
    <location>
        <begin position="317"/>
        <end position="622"/>
    </location>
</feature>
<feature type="active site" description="Charge relay system" evidence="7 8">
    <location>
        <position position="326"/>
    </location>
</feature>
<dbReference type="PROSITE" id="PS00138">
    <property type="entry name" value="SUBTILASE_SER"/>
    <property type="match status" value="1"/>
</dbReference>
<gene>
    <name evidence="13" type="ORF">LGLO00237_LOCUS11672</name>
</gene>
<dbReference type="InterPro" id="IPR034058">
    <property type="entry name" value="TagA/B/C/D_pept_dom"/>
</dbReference>
<dbReference type="SUPFAM" id="SSF49785">
    <property type="entry name" value="Galactose-binding domain-like"/>
    <property type="match status" value="1"/>
</dbReference>
<evidence type="ECO:0000256" key="9">
    <source>
        <dbReference type="SAM" id="MobiDB-lite"/>
    </source>
</evidence>
<feature type="transmembrane region" description="Helical" evidence="10">
    <location>
        <begin position="803"/>
        <end position="824"/>
    </location>
</feature>
<dbReference type="Gene3D" id="2.60.120.380">
    <property type="match status" value="1"/>
</dbReference>
<dbReference type="Gene3D" id="3.40.50.200">
    <property type="entry name" value="Peptidase S8/S53 domain"/>
    <property type="match status" value="1"/>
</dbReference>
<keyword evidence="3 8" id="KW-0378">Hydrolase</keyword>
<feature type="chain" id="PRO_5031128896" description="subtilisin" evidence="11">
    <location>
        <begin position="20"/>
        <end position="878"/>
    </location>
</feature>
<feature type="compositionally biased region" description="Polar residues" evidence="9">
    <location>
        <begin position="504"/>
        <end position="519"/>
    </location>
</feature>
<feature type="signal peptide" evidence="11">
    <location>
        <begin position="1"/>
        <end position="19"/>
    </location>
</feature>
<dbReference type="InterPro" id="IPR000209">
    <property type="entry name" value="Peptidase_S8/S53_dom"/>
</dbReference>
<dbReference type="GO" id="GO:0004252">
    <property type="term" value="F:serine-type endopeptidase activity"/>
    <property type="evidence" value="ECO:0007669"/>
    <property type="project" value="UniProtKB-UniRule"/>
</dbReference>
<dbReference type="AlphaFoldDB" id="A0A7S3YRY0"/>
<evidence type="ECO:0000256" key="4">
    <source>
        <dbReference type="ARBA" id="ARBA00022825"/>
    </source>
</evidence>
<sequence>MMLLLRVILAASALLGVGAAPALWFPLSEYHRVLSSSASLAGVNDSDAINLARVTQEWTYVRSQTGNYIACSTTANAEDAKSYLETTVNSDNAPYNHVMPFFNDQDADLSCYVVHASVTSEGSTMETAALLSYIEPIPVAAKVETDLVRYASGSGTVSLNSDKFGNASHLVVTVFPSELATNGYASNLISSMDAFLNDNEAIVEDNCNSSAGYTFCVEHFMSYAESLNETVLNANSCGFSSLPYQTGVNGVVTFDVSSLSGNDDCGLAMLVFLAFQKDVIFIEAMDPVQTYSNSEASWVVQSGATNSVPLYDLGISGQGQVIGISDTGVDENSCFFDDPNGAVADSQVGGTYTADSSKRKVVMYIAFQDGDDCNAGHGSHCAGSIAGNPGSTASTQDATGVARDAKLAVMDISQNCGGLALPTNMITGFLKPMHDTAQARIHSASWGSNTASYTYTSYQFDLFVYENPNHLVLIAAGNSGRNGLGSVGSPATFKNGLAVGASCSPDTNENGSPQFSSLGPTADGRLKPDIMAPGVSINSASAGPSGSSQTCASTFKSGTSMATPVAAGAAALLRQYLMEGRLPRHRSFTPSAALLKAMMINSATNVNRRYSGTCTGAQQNIDYGNAATPNEYQGFGRVTLQNVVPEGTNKGAFNTYVYDDENLSSFGSRMHEVKITAPSDGSTMKDLRITLVWTDPPATSAAGKILVHDLDLYVLGPTGTVTYANGRSSPDTLNNVERIQLLASSLTVGDTYLVNVTAKALVASQTQSYSLVITGNVETALGALGGDGGSGSSSSGSNVDIEAVAVFSTVFGVAVVSFAGWIVYRVFWRGERLKGFSEVSETHVTMATRSPQPNAVSKKEFVIDNRYDAKQQHGGHVI</sequence>
<dbReference type="InterPro" id="IPR008979">
    <property type="entry name" value="Galactose-bd-like_sf"/>
</dbReference>
<evidence type="ECO:0000256" key="2">
    <source>
        <dbReference type="ARBA" id="ARBA00022670"/>
    </source>
</evidence>
<dbReference type="PROSITE" id="PS51892">
    <property type="entry name" value="SUBTILASE"/>
    <property type="match status" value="1"/>
</dbReference>
<dbReference type="InterPro" id="IPR051048">
    <property type="entry name" value="Peptidase_S8/S53_subtilisin"/>
</dbReference>
<keyword evidence="2 8" id="KW-0645">Protease</keyword>